<evidence type="ECO:0000256" key="5">
    <source>
        <dbReference type="ARBA" id="ARBA00022741"/>
    </source>
</evidence>
<keyword evidence="4" id="KW-0479">Metal-binding</keyword>
<evidence type="ECO:0000256" key="1">
    <source>
        <dbReference type="ARBA" id="ARBA00008142"/>
    </source>
</evidence>
<dbReference type="GO" id="GO:0004550">
    <property type="term" value="F:nucleoside diphosphate kinase activity"/>
    <property type="evidence" value="ECO:0007669"/>
    <property type="project" value="InterPro"/>
</dbReference>
<sequence length="139" mass="15327">MSSTLAIIKPDAVEAGNTGKILMHLEDAGFMIRAIRMTRLKSEQAGSFYAVHSERTFFESLVTYMTSGPVVALVLETEDAVTKLREVIGATDPSEAEEGTIRRLFAHSKERNAIHGSDSPENAEVETAFFFPKYDRSAL</sequence>
<dbReference type="Gene3D" id="3.30.70.141">
    <property type="entry name" value="Nucleoside diphosphate kinase-like domain"/>
    <property type="match status" value="1"/>
</dbReference>
<evidence type="ECO:0000259" key="10">
    <source>
        <dbReference type="SMART" id="SM00562"/>
    </source>
</evidence>
<dbReference type="AlphaFoldDB" id="A0A382AXL8"/>
<keyword evidence="7" id="KW-0067">ATP-binding</keyword>
<dbReference type="GO" id="GO:0006183">
    <property type="term" value="P:GTP biosynthetic process"/>
    <property type="evidence" value="ECO:0007669"/>
    <property type="project" value="InterPro"/>
</dbReference>
<dbReference type="PROSITE" id="PS00469">
    <property type="entry name" value="NDPK"/>
    <property type="match status" value="1"/>
</dbReference>
<dbReference type="InterPro" id="IPR034907">
    <property type="entry name" value="NDK-like_dom"/>
</dbReference>
<dbReference type="GO" id="GO:0006241">
    <property type="term" value="P:CTP biosynthetic process"/>
    <property type="evidence" value="ECO:0007669"/>
    <property type="project" value="InterPro"/>
</dbReference>
<keyword evidence="5" id="KW-0547">Nucleotide-binding</keyword>
<evidence type="ECO:0000256" key="2">
    <source>
        <dbReference type="ARBA" id="ARBA00022490"/>
    </source>
</evidence>
<dbReference type="InterPro" id="IPR036850">
    <property type="entry name" value="NDK-like_dom_sf"/>
</dbReference>
<dbReference type="PANTHER" id="PTHR46161:SF3">
    <property type="entry name" value="NUCLEOSIDE DIPHOSPHATE KINASE DDB_G0292928-RELATED"/>
    <property type="match status" value="1"/>
</dbReference>
<dbReference type="PRINTS" id="PR01243">
    <property type="entry name" value="NUCDPKINASE"/>
</dbReference>
<dbReference type="HAMAP" id="MF_00451">
    <property type="entry name" value="NDP_kinase"/>
    <property type="match status" value="1"/>
</dbReference>
<evidence type="ECO:0000256" key="4">
    <source>
        <dbReference type="ARBA" id="ARBA00022723"/>
    </source>
</evidence>
<dbReference type="InterPro" id="IPR001564">
    <property type="entry name" value="Nucleoside_diP_kinase"/>
</dbReference>
<dbReference type="PANTHER" id="PTHR46161">
    <property type="entry name" value="NUCLEOSIDE DIPHOSPHATE KINASE"/>
    <property type="match status" value="1"/>
</dbReference>
<protein>
    <recommendedName>
        <fullName evidence="10">Nucleoside diphosphate kinase-like domain-containing protein</fullName>
    </recommendedName>
</protein>
<evidence type="ECO:0000256" key="9">
    <source>
        <dbReference type="ARBA" id="ARBA00023080"/>
    </source>
</evidence>
<keyword evidence="8" id="KW-0460">Magnesium</keyword>
<evidence type="ECO:0000256" key="6">
    <source>
        <dbReference type="ARBA" id="ARBA00022777"/>
    </source>
</evidence>
<dbReference type="PROSITE" id="PS51374">
    <property type="entry name" value="NDPK_LIKE"/>
    <property type="match status" value="1"/>
</dbReference>
<dbReference type="SMART" id="SM00562">
    <property type="entry name" value="NDK"/>
    <property type="match status" value="1"/>
</dbReference>
<comment type="similarity">
    <text evidence="1">Belongs to the NDK family.</text>
</comment>
<dbReference type="Pfam" id="PF00334">
    <property type="entry name" value="NDK"/>
    <property type="match status" value="1"/>
</dbReference>
<reference evidence="11" key="1">
    <citation type="submission" date="2018-05" db="EMBL/GenBank/DDBJ databases">
        <authorList>
            <person name="Lanie J.A."/>
            <person name="Ng W.-L."/>
            <person name="Kazmierczak K.M."/>
            <person name="Andrzejewski T.M."/>
            <person name="Davidsen T.M."/>
            <person name="Wayne K.J."/>
            <person name="Tettelin H."/>
            <person name="Glass J.I."/>
            <person name="Rusch D."/>
            <person name="Podicherti R."/>
            <person name="Tsui H.-C.T."/>
            <person name="Winkler M.E."/>
        </authorList>
    </citation>
    <scope>NUCLEOTIDE SEQUENCE</scope>
</reference>
<dbReference type="InterPro" id="IPR023005">
    <property type="entry name" value="Nucleoside_diP_kinase_AS"/>
</dbReference>
<keyword evidence="2" id="KW-0963">Cytoplasm</keyword>
<gene>
    <name evidence="11" type="ORF">METZ01_LOCUS158607</name>
</gene>
<organism evidence="11">
    <name type="scientific">marine metagenome</name>
    <dbReference type="NCBI Taxonomy" id="408172"/>
    <lineage>
        <taxon>unclassified sequences</taxon>
        <taxon>metagenomes</taxon>
        <taxon>ecological metagenomes</taxon>
    </lineage>
</organism>
<evidence type="ECO:0000256" key="3">
    <source>
        <dbReference type="ARBA" id="ARBA00022679"/>
    </source>
</evidence>
<dbReference type="GO" id="GO:0006228">
    <property type="term" value="P:UTP biosynthetic process"/>
    <property type="evidence" value="ECO:0007669"/>
    <property type="project" value="InterPro"/>
</dbReference>
<dbReference type="SUPFAM" id="SSF54919">
    <property type="entry name" value="Nucleoside diphosphate kinase, NDK"/>
    <property type="match status" value="1"/>
</dbReference>
<keyword evidence="6" id="KW-0418">Kinase</keyword>
<dbReference type="NCBIfam" id="NF001908">
    <property type="entry name" value="PRK00668.1"/>
    <property type="match status" value="1"/>
</dbReference>
<feature type="domain" description="Nucleoside diphosphate kinase-like" evidence="10">
    <location>
        <begin position="1"/>
        <end position="138"/>
    </location>
</feature>
<dbReference type="GO" id="GO:0005524">
    <property type="term" value="F:ATP binding"/>
    <property type="evidence" value="ECO:0007669"/>
    <property type="project" value="UniProtKB-KW"/>
</dbReference>
<keyword evidence="3" id="KW-0808">Transferase</keyword>
<dbReference type="CDD" id="cd04413">
    <property type="entry name" value="NDPk_I"/>
    <property type="match status" value="1"/>
</dbReference>
<evidence type="ECO:0000256" key="7">
    <source>
        <dbReference type="ARBA" id="ARBA00022840"/>
    </source>
</evidence>
<dbReference type="EMBL" id="UINC01027098">
    <property type="protein sequence ID" value="SVB05753.1"/>
    <property type="molecule type" value="Genomic_DNA"/>
</dbReference>
<dbReference type="GO" id="GO:0046872">
    <property type="term" value="F:metal ion binding"/>
    <property type="evidence" value="ECO:0007669"/>
    <property type="project" value="UniProtKB-KW"/>
</dbReference>
<keyword evidence="9" id="KW-0546">Nucleotide metabolism</keyword>
<accession>A0A382AXL8</accession>
<evidence type="ECO:0000256" key="8">
    <source>
        <dbReference type="ARBA" id="ARBA00022842"/>
    </source>
</evidence>
<evidence type="ECO:0000313" key="11">
    <source>
        <dbReference type="EMBL" id="SVB05753.1"/>
    </source>
</evidence>
<proteinExistence type="inferred from homology"/>
<name>A0A382AXL8_9ZZZZ</name>